<evidence type="ECO:0000256" key="12">
    <source>
        <dbReference type="ARBA" id="ARBA00023329"/>
    </source>
</evidence>
<evidence type="ECO:0000256" key="9">
    <source>
        <dbReference type="ARBA" id="ARBA00022990"/>
    </source>
</evidence>
<evidence type="ECO:0000313" key="22">
    <source>
        <dbReference type="Proteomes" id="UP000287033"/>
    </source>
</evidence>
<dbReference type="CDD" id="cd15726">
    <property type="entry name" value="FYVE_FYCO1"/>
    <property type="match status" value="1"/>
</dbReference>
<comment type="function">
    <text evidence="13">May mediate microtubule plus end-directed vesicle transport.</text>
</comment>
<dbReference type="GO" id="GO:0005764">
    <property type="term" value="C:lysosome"/>
    <property type="evidence" value="ECO:0007669"/>
    <property type="project" value="UniProtKB-SubCell"/>
</dbReference>
<dbReference type="PROSITE" id="PS50178">
    <property type="entry name" value="ZF_FYVE"/>
    <property type="match status" value="1"/>
</dbReference>
<evidence type="ECO:0000256" key="13">
    <source>
        <dbReference type="ARBA" id="ARBA00055152"/>
    </source>
</evidence>
<evidence type="ECO:0000256" key="17">
    <source>
        <dbReference type="SAM" id="MobiDB-lite"/>
    </source>
</evidence>
<feature type="coiled-coil region" evidence="16">
    <location>
        <begin position="439"/>
        <end position="698"/>
    </location>
</feature>
<evidence type="ECO:0000256" key="8">
    <source>
        <dbReference type="ARBA" id="ARBA00022833"/>
    </source>
</evidence>
<dbReference type="Gene3D" id="2.60.120.680">
    <property type="entry name" value="GOLD domain"/>
    <property type="match status" value="1"/>
</dbReference>
<evidence type="ECO:0000256" key="2">
    <source>
        <dbReference type="ARBA" id="ARBA00004371"/>
    </source>
</evidence>
<dbReference type="OMA" id="KERCCSD"/>
<name>A0A401T3R4_CHIPU</name>
<proteinExistence type="predicted"/>
<dbReference type="InterPro" id="IPR004012">
    <property type="entry name" value="Run_dom"/>
</dbReference>
<keyword evidence="10 16" id="KW-0175">Coiled coil</keyword>
<dbReference type="InterPro" id="IPR017455">
    <property type="entry name" value="Znf_FYVE-rel"/>
</dbReference>
<gene>
    <name evidence="21" type="ORF">chiPu_0015770</name>
</gene>
<comment type="caution">
    <text evidence="21">The sequence shown here is derived from an EMBL/GenBank/DDBJ whole genome shotgun (WGS) entry which is preliminary data.</text>
</comment>
<dbReference type="GO" id="GO:1901098">
    <property type="term" value="P:positive regulation of autophagosome maturation"/>
    <property type="evidence" value="ECO:0007669"/>
    <property type="project" value="TreeGrafter"/>
</dbReference>
<dbReference type="SMART" id="SM00064">
    <property type="entry name" value="FYVE"/>
    <property type="match status" value="1"/>
</dbReference>
<dbReference type="SUPFAM" id="SSF101576">
    <property type="entry name" value="Supernatant protein factor (SPF), C-terminal domain"/>
    <property type="match status" value="1"/>
</dbReference>
<comment type="subcellular location">
    <subcellularLocation>
        <location evidence="3">Cytoplasmic vesicle</location>
        <location evidence="3">Autophagosome</location>
    </subcellularLocation>
    <subcellularLocation>
        <location evidence="1">Endosome</location>
    </subcellularLocation>
    <subcellularLocation>
        <location evidence="2">Lysosome</location>
    </subcellularLocation>
</comment>
<feature type="coiled-coil region" evidence="16">
    <location>
        <begin position="755"/>
        <end position="944"/>
    </location>
</feature>
<evidence type="ECO:0000256" key="11">
    <source>
        <dbReference type="ARBA" id="ARBA00023228"/>
    </source>
</evidence>
<evidence type="ECO:0000256" key="16">
    <source>
        <dbReference type="SAM" id="Coils"/>
    </source>
</evidence>
<evidence type="ECO:0000256" key="6">
    <source>
        <dbReference type="ARBA" id="ARBA00022753"/>
    </source>
</evidence>
<dbReference type="PROSITE" id="PS50866">
    <property type="entry name" value="GOLD"/>
    <property type="match status" value="1"/>
</dbReference>
<feature type="domain" description="RUN" evidence="19">
    <location>
        <begin position="36"/>
        <end position="169"/>
    </location>
</feature>
<evidence type="ECO:0000256" key="14">
    <source>
        <dbReference type="ARBA" id="ARBA00073225"/>
    </source>
</evidence>
<feature type="coiled-coil region" evidence="16">
    <location>
        <begin position="226"/>
        <end position="396"/>
    </location>
</feature>
<dbReference type="InterPro" id="IPR036598">
    <property type="entry name" value="GOLD_dom_sf"/>
</dbReference>
<reference evidence="21 22" key="1">
    <citation type="journal article" date="2018" name="Nat. Ecol. Evol.">
        <title>Shark genomes provide insights into elasmobranch evolution and the origin of vertebrates.</title>
        <authorList>
            <person name="Hara Y"/>
            <person name="Yamaguchi K"/>
            <person name="Onimaru K"/>
            <person name="Kadota M"/>
            <person name="Koyanagi M"/>
            <person name="Keeley SD"/>
            <person name="Tatsumi K"/>
            <person name="Tanaka K"/>
            <person name="Motone F"/>
            <person name="Kageyama Y"/>
            <person name="Nozu R"/>
            <person name="Adachi N"/>
            <person name="Nishimura O"/>
            <person name="Nakagawa R"/>
            <person name="Tanegashima C"/>
            <person name="Kiyatake I"/>
            <person name="Matsumoto R"/>
            <person name="Murakumo K"/>
            <person name="Nishida K"/>
            <person name="Terakita A"/>
            <person name="Kuratani S"/>
            <person name="Sato K"/>
            <person name="Hyodo S Kuraku.S."/>
        </authorList>
    </citation>
    <scope>NUCLEOTIDE SEQUENCE [LARGE SCALE GENOMIC DNA]</scope>
</reference>
<evidence type="ECO:0000259" key="20">
    <source>
        <dbReference type="PROSITE" id="PS50866"/>
    </source>
</evidence>
<dbReference type="PROSITE" id="PS50826">
    <property type="entry name" value="RUN"/>
    <property type="match status" value="1"/>
</dbReference>
<keyword evidence="9" id="KW-0007">Acetylation</keyword>
<dbReference type="InterPro" id="IPR000306">
    <property type="entry name" value="Znf_FYVE"/>
</dbReference>
<dbReference type="InterPro" id="IPR011011">
    <property type="entry name" value="Znf_FYVE_PHD"/>
</dbReference>
<dbReference type="OrthoDB" id="660555at2759"/>
<dbReference type="Proteomes" id="UP000287033">
    <property type="component" value="Unassembled WGS sequence"/>
</dbReference>
<dbReference type="STRING" id="137246.A0A401T3R4"/>
<feature type="domain" description="FYVE-type" evidence="18">
    <location>
        <begin position="1227"/>
        <end position="1285"/>
    </location>
</feature>
<dbReference type="InterPro" id="IPR037213">
    <property type="entry name" value="Run_dom_sf"/>
</dbReference>
<dbReference type="InterPro" id="IPR047337">
    <property type="entry name" value="FYVE_FYCO1"/>
</dbReference>
<evidence type="ECO:0000256" key="4">
    <source>
        <dbReference type="ARBA" id="ARBA00022553"/>
    </source>
</evidence>
<evidence type="ECO:0000313" key="21">
    <source>
        <dbReference type="EMBL" id="GCC37268.1"/>
    </source>
</evidence>
<dbReference type="Gene3D" id="3.30.40.10">
    <property type="entry name" value="Zinc/RING finger domain, C3HC4 (zinc finger)"/>
    <property type="match status" value="1"/>
</dbReference>
<evidence type="ECO:0000259" key="18">
    <source>
        <dbReference type="PROSITE" id="PS50178"/>
    </source>
</evidence>
<dbReference type="PANTHER" id="PTHR46753">
    <property type="entry name" value="FYVE AND COILED-COIL DOMAIN-CONTAINING PROTEIN 1"/>
    <property type="match status" value="1"/>
</dbReference>
<feature type="region of interest" description="Disordered" evidence="17">
    <location>
        <begin position="1291"/>
        <end position="1330"/>
    </location>
</feature>
<dbReference type="InterPro" id="IPR047336">
    <property type="entry name" value="RUN_FYCO1"/>
</dbReference>
<keyword evidence="8" id="KW-0862">Zinc</keyword>
<feature type="compositionally biased region" description="Polar residues" evidence="17">
    <location>
        <begin position="1294"/>
        <end position="1323"/>
    </location>
</feature>
<dbReference type="PANTHER" id="PTHR46753:SF2">
    <property type="entry name" value="FYVE AND COILED-COIL DOMAIN-CONTAINING PROTEIN 1"/>
    <property type="match status" value="1"/>
</dbReference>
<keyword evidence="5" id="KW-0479">Metal-binding</keyword>
<dbReference type="FunFam" id="3.30.40.10:FF:000341">
    <property type="entry name" value="FYVE and coiled-coil domain containing 1"/>
    <property type="match status" value="1"/>
</dbReference>
<sequence>MAVSVGESQIQRIIRDLKDAISELNREHKENGEPITDDSTNLHKCCLKLEYLLQFDQKEKTTFLGTRKDYWDYFCNCLAKVKGANDGIRFVKSIPELKTSLGKGRAFIRYSLVHQRLADTVQQCLMNVKVTSDWYYVRSPLLISHLGSDIIDHLYELNEVQFDLASRGHDLDASWPTFARRSFSLSHSPSHLWKPPSRCSSVSSLVSNYSQAPDSLLNPEINSPLIAEQLETFDELRAELDQSDIKQREMQEKIQQMELEKEQLQRTITLNEQTAEAMKKSTAHTMEENHKLKQMLEELNQNFAGSAFAQGIVKEFQKSLQILEDDSIEKQKELQRKVLELEDCTAKFQSLTQELERVRISEETKTGIVNELQTKLIAAEQKNAELLARIDSILTEKGQLTATHYDSTQKIQELLDKLNEAEWEEIGLQRLSSIQQSQLNKLKNDLESKESLINELELKLQEAASNLQEKNAMLASKEEEIESTLNKLKEIKNVQEMDTTDLESGQQSVQELRKEQEEMQIKYEELKITLEEQANTLSNNLKAKESELSAAHNQVQNLLEIQNTLLGEKEDLTKKTQDLEEMLAKLKTRTEDLNVEYQKLQVESEKHHQVVQKHVEREEELEKVCLTLETEIDKLNASEIQLQGQIADAMVTVDEKETRLREENRQLNEKLQCALRQVKRAETKLEKNQVEFDDLKAEKNKLNDCLLNLQVCCQANGELISDLQNKLVESKQNEHALVSLLDKKEGALLEKVSALKEFSEKIEKSQVAIEALEREKLNLESNFKQQMALSESLVLEQNAVVEAQLQARELQEKELQEINAKLVSTKNQLEIQEAEATRFKAENEELKSKLKQALEEEESVCSNLKLALSSKEEYRALVQNLKEQIQSINHDHAEKLLLIKEKEDCLKNEREKSVQQVIELEEQLVTAKEELSQLKQYIEKIDLENVETKDLLHRMNTEIAELGMQICTLSAEKADAEKKYIEVSQQQIAFCEEVKAEQNQLNLDVSKLESEKEQLLEELRRSKESEATIKELQRNLAQAQQQAKGCQEAAREELSAVKFQMSGEMMDYQNKLKTVNEELEAVKKDLNGRQTQIMSINKQLAEVQDCNRKLMDEVEQKEQKIVDSQLLRNEKEEKLRSLSENLISTQQELENIKKELEDYKTHLQKTQEETERNEQKLVAELADLNRTKEFLEERLIELIKDKDALWQKTDALEFEQKLRAETRWLGDKEVNHCLDCQSQFTWWLRRHHCRLCGRIFCYYCSNNFVMTKHSGKRERCCRACYTEHSAVVQRLNDPGSSSTPNSPDESPSRSASEGPTSRNTESFTKPDDATFDIITDEELNEFDDNDYSLELGNQLLATQSESTMPIVHSLSPTCDNASEPSIPPEDGSAQPMQDAEITLLKCGEIALKIPLKVDEIREFGDHNRELFVKASCYSLIPIGVEECGLTISWIFSSDPKSISFSVVYQESEQTPYEQCKVLIPLTRCNSHKETIQGQLKVRNPGLYLLIFDNSFSRFTSKKVLYHLTVEKPIVYDGSDASEP</sequence>
<feature type="coiled-coil region" evidence="16">
    <location>
        <begin position="991"/>
        <end position="1201"/>
    </location>
</feature>
<dbReference type="Gene3D" id="1.20.58.900">
    <property type="match status" value="1"/>
</dbReference>
<dbReference type="Pfam" id="PF02759">
    <property type="entry name" value="RUN"/>
    <property type="match status" value="1"/>
</dbReference>
<dbReference type="SUPFAM" id="SSF57903">
    <property type="entry name" value="FYVE/PHD zinc finger"/>
    <property type="match status" value="1"/>
</dbReference>
<evidence type="ECO:0000256" key="5">
    <source>
        <dbReference type="ARBA" id="ARBA00022723"/>
    </source>
</evidence>
<dbReference type="GO" id="GO:0005770">
    <property type="term" value="C:late endosome"/>
    <property type="evidence" value="ECO:0007669"/>
    <property type="project" value="TreeGrafter"/>
</dbReference>
<dbReference type="GO" id="GO:0005776">
    <property type="term" value="C:autophagosome"/>
    <property type="evidence" value="ECO:0007669"/>
    <property type="project" value="UniProtKB-SubCell"/>
</dbReference>
<evidence type="ECO:0000256" key="1">
    <source>
        <dbReference type="ARBA" id="ARBA00004177"/>
    </source>
</evidence>
<dbReference type="FunFam" id="2.60.120.680:FF:000004">
    <property type="entry name" value="FYVE and coiled-coil domain containing 1"/>
    <property type="match status" value="1"/>
</dbReference>
<keyword evidence="7 15" id="KW-0863">Zinc-finger</keyword>
<dbReference type="GO" id="GO:0072383">
    <property type="term" value="P:plus-end-directed vesicle transport along microtubule"/>
    <property type="evidence" value="ECO:0007669"/>
    <property type="project" value="TreeGrafter"/>
</dbReference>
<dbReference type="SUPFAM" id="SSF140741">
    <property type="entry name" value="RUN domain-like"/>
    <property type="match status" value="1"/>
</dbReference>
<keyword evidence="11" id="KW-0458">Lysosome</keyword>
<dbReference type="GO" id="GO:0008270">
    <property type="term" value="F:zinc ion binding"/>
    <property type="evidence" value="ECO:0007669"/>
    <property type="project" value="UniProtKB-KW"/>
</dbReference>
<evidence type="ECO:0000256" key="7">
    <source>
        <dbReference type="ARBA" id="ARBA00022771"/>
    </source>
</evidence>
<dbReference type="EMBL" id="BEZZ01000970">
    <property type="protein sequence ID" value="GCC37268.1"/>
    <property type="molecule type" value="Genomic_DNA"/>
</dbReference>
<dbReference type="FunFam" id="1.20.58.900:FF:000010">
    <property type="entry name" value="FYVE and coiled-coil domain containing 1"/>
    <property type="match status" value="1"/>
</dbReference>
<dbReference type="InterPro" id="IPR013083">
    <property type="entry name" value="Znf_RING/FYVE/PHD"/>
</dbReference>
<evidence type="ECO:0000256" key="10">
    <source>
        <dbReference type="ARBA" id="ARBA00023054"/>
    </source>
</evidence>
<organism evidence="21 22">
    <name type="scientific">Chiloscyllium punctatum</name>
    <name type="common">Brownbanded bambooshark</name>
    <name type="synonym">Hemiscyllium punctatum</name>
    <dbReference type="NCBI Taxonomy" id="137246"/>
    <lineage>
        <taxon>Eukaryota</taxon>
        <taxon>Metazoa</taxon>
        <taxon>Chordata</taxon>
        <taxon>Craniata</taxon>
        <taxon>Vertebrata</taxon>
        <taxon>Chondrichthyes</taxon>
        <taxon>Elasmobranchii</taxon>
        <taxon>Galeomorphii</taxon>
        <taxon>Galeoidea</taxon>
        <taxon>Orectolobiformes</taxon>
        <taxon>Hemiscylliidae</taxon>
        <taxon>Chiloscyllium</taxon>
    </lineage>
</organism>
<keyword evidence="4" id="KW-0597">Phosphoprotein</keyword>
<keyword evidence="6" id="KW-0967">Endosome</keyword>
<protein>
    <recommendedName>
        <fullName evidence="14">FYVE and coiled-coil domain-containing protein 1</fullName>
    </recommendedName>
</protein>
<evidence type="ECO:0000256" key="15">
    <source>
        <dbReference type="PROSITE-ProRule" id="PRU00091"/>
    </source>
</evidence>
<dbReference type="CDD" id="cd17698">
    <property type="entry name" value="RUN_FYCO1"/>
    <property type="match status" value="1"/>
</dbReference>
<dbReference type="InterPro" id="IPR009038">
    <property type="entry name" value="GOLD_dom"/>
</dbReference>
<evidence type="ECO:0000256" key="3">
    <source>
        <dbReference type="ARBA" id="ARBA00004419"/>
    </source>
</evidence>
<dbReference type="Pfam" id="PF01363">
    <property type="entry name" value="FYVE"/>
    <property type="match status" value="1"/>
</dbReference>
<feature type="domain" description="GOLD" evidence="20">
    <location>
        <begin position="1400"/>
        <end position="1525"/>
    </location>
</feature>
<accession>A0A401T3R4</accession>
<keyword evidence="22" id="KW-1185">Reference proteome</keyword>
<keyword evidence="12" id="KW-0968">Cytoplasmic vesicle</keyword>
<evidence type="ECO:0000259" key="19">
    <source>
        <dbReference type="PROSITE" id="PS50826"/>
    </source>
</evidence>